<name>A0ABR2K3G0_9EUKA</name>
<sequence length="697" mass="80783">MKNSIHQLCDELSKLTSFLNSTPVKSAASSTIKFLNQKDTKFPLRETDSPVILGFSMFFTNSKGIKNFNQLLHRLIDCIRNSVFDSDALLFIMNLICTNVSQFDIELSLKLLQYTTSSVLKDFPNLYIINSFFSTALAFLSHPDPVVSGTAYASFQQILALFIDTIRNFKDINNINYQNYIKYCNEKYGQIMSGFKNPFNVILHLIFCDLTNLSENLKTNWLFMIQTPQETMFVLLAEIVQTYGDIIKEDQRLLSSFRLTIFEDVKYPNAIPYLITYISSFLDVDNTVASTLFSQYFQQIQYNSEMNYAPILFFHYFALQKEDIMLHYFTIWDGALDLFVPLICTLMNFITIPEMPLSFNMKQWKHIDALSDQKRFELIAIHEITFAIITSFKKSTESKVLGFISKSSSALVFIVMSGIKVSNLNTFNVPQQALFDLIQILSKLSLLSKVSKFEDIDSIFNDFSDSQKDFFLYNEKAKLWPKFISNFILESPQVCEDKWKFFINAAIVNEITPTFANKLSNITTMDILYALLSTKPFPNDYISEFIFTNLHRFELLYPIYEAYVDKMLQKNRFDEAVLQSYLSLMKKCFSQKTEIELLRTTATFLQSNIPIQHKAQVLIQLKDNISFNFSEIKEGWISLFEAIQPLYFQNDKNLLKIGFDILNSISLDHVPTIYFSQCIESIFEYIEQNTDNSIRAA</sequence>
<keyword evidence="2" id="KW-1185">Reference proteome</keyword>
<evidence type="ECO:0000313" key="2">
    <source>
        <dbReference type="Proteomes" id="UP001470230"/>
    </source>
</evidence>
<reference evidence="1 2" key="1">
    <citation type="submission" date="2024-04" db="EMBL/GenBank/DDBJ databases">
        <title>Tritrichomonas musculus Genome.</title>
        <authorList>
            <person name="Alves-Ferreira E."/>
            <person name="Grigg M."/>
            <person name="Lorenzi H."/>
            <person name="Galac M."/>
        </authorList>
    </citation>
    <scope>NUCLEOTIDE SEQUENCE [LARGE SCALE GENOMIC DNA]</scope>
    <source>
        <strain evidence="1 2">EAF2021</strain>
    </source>
</reference>
<dbReference type="Proteomes" id="UP001470230">
    <property type="component" value="Unassembled WGS sequence"/>
</dbReference>
<proteinExistence type="predicted"/>
<comment type="caution">
    <text evidence="1">The sequence shown here is derived from an EMBL/GenBank/DDBJ whole genome shotgun (WGS) entry which is preliminary data.</text>
</comment>
<protein>
    <submittedName>
        <fullName evidence="1">Uncharacterized protein</fullName>
    </submittedName>
</protein>
<accession>A0ABR2K3G0</accession>
<gene>
    <name evidence="1" type="ORF">M9Y10_041108</name>
</gene>
<dbReference type="EMBL" id="JAPFFF010000007">
    <property type="protein sequence ID" value="KAK8885656.1"/>
    <property type="molecule type" value="Genomic_DNA"/>
</dbReference>
<organism evidence="1 2">
    <name type="scientific">Tritrichomonas musculus</name>
    <dbReference type="NCBI Taxonomy" id="1915356"/>
    <lineage>
        <taxon>Eukaryota</taxon>
        <taxon>Metamonada</taxon>
        <taxon>Parabasalia</taxon>
        <taxon>Tritrichomonadida</taxon>
        <taxon>Tritrichomonadidae</taxon>
        <taxon>Tritrichomonas</taxon>
    </lineage>
</organism>
<evidence type="ECO:0000313" key="1">
    <source>
        <dbReference type="EMBL" id="KAK8885656.1"/>
    </source>
</evidence>